<dbReference type="Proteomes" id="UP000557688">
    <property type="component" value="Unassembled WGS sequence"/>
</dbReference>
<organism evidence="1 2">
    <name type="scientific">Endobacter medicaginis</name>
    <dbReference type="NCBI Taxonomy" id="1181271"/>
    <lineage>
        <taxon>Bacteria</taxon>
        <taxon>Pseudomonadati</taxon>
        <taxon>Pseudomonadota</taxon>
        <taxon>Alphaproteobacteria</taxon>
        <taxon>Acetobacterales</taxon>
        <taxon>Acetobacteraceae</taxon>
        <taxon>Endobacter</taxon>
    </lineage>
</organism>
<dbReference type="GO" id="GO:0016811">
    <property type="term" value="F:hydrolase activity, acting on carbon-nitrogen (but not peptide) bonds, in linear amides"/>
    <property type="evidence" value="ECO:0007669"/>
    <property type="project" value="TreeGrafter"/>
</dbReference>
<dbReference type="PANTHER" id="PTHR12993:SF29">
    <property type="entry name" value="BLR3841 PROTEIN"/>
    <property type="match status" value="1"/>
</dbReference>
<dbReference type="PANTHER" id="PTHR12993">
    <property type="entry name" value="N-ACETYLGLUCOSAMINYL-PHOSPHATIDYLINOSITOL DE-N-ACETYLASE-RELATED"/>
    <property type="match status" value="1"/>
</dbReference>
<comment type="caution">
    <text evidence="1">The sequence shown here is derived from an EMBL/GenBank/DDBJ whole genome shotgun (WGS) entry which is preliminary data.</text>
</comment>
<evidence type="ECO:0000313" key="1">
    <source>
        <dbReference type="EMBL" id="MBB3175141.1"/>
    </source>
</evidence>
<sequence length="251" mass="26368">MLTRAGQAHAAFEAFPRGGLADIAPAGGGILVLAPHPDDESLGCGGLIALAARAGRMCTLALLTDGDASHTGSVEWPRDRLATQRRAEATRALDRLGHAPGRTIFLGLPDASVPSAGPGFDTAVGLIADRAVRDGCESIVAPWIEDPHCDHMACQLIAREVASRLGLRLWSYPVWGWLLQADAPLREPLSAPPRGISIDITSVLPRKRQAIAAHATQLGGVIVDAVSGFTLPDELLDACGRDVEILIEPVP</sequence>
<accession>A0A839V6S5</accession>
<dbReference type="RefSeq" id="WP_183275482.1">
    <property type="nucleotide sequence ID" value="NZ_JACHXV010000019.1"/>
</dbReference>
<dbReference type="SUPFAM" id="SSF102588">
    <property type="entry name" value="LmbE-like"/>
    <property type="match status" value="1"/>
</dbReference>
<protein>
    <submittedName>
        <fullName evidence="1">LmbE family N-acetylglucosaminyl deacetylase</fullName>
    </submittedName>
</protein>
<dbReference type="InterPro" id="IPR003737">
    <property type="entry name" value="GlcNAc_PI_deacetylase-related"/>
</dbReference>
<evidence type="ECO:0000313" key="2">
    <source>
        <dbReference type="Proteomes" id="UP000557688"/>
    </source>
</evidence>
<proteinExistence type="predicted"/>
<gene>
    <name evidence="1" type="ORF">FHR90_002991</name>
</gene>
<dbReference type="Pfam" id="PF02585">
    <property type="entry name" value="PIG-L"/>
    <property type="match status" value="1"/>
</dbReference>
<dbReference type="EMBL" id="JACHXV010000019">
    <property type="protein sequence ID" value="MBB3175141.1"/>
    <property type="molecule type" value="Genomic_DNA"/>
</dbReference>
<name>A0A839V6S5_9PROT</name>
<dbReference type="Gene3D" id="3.40.50.10320">
    <property type="entry name" value="LmbE-like"/>
    <property type="match status" value="1"/>
</dbReference>
<keyword evidence="2" id="KW-1185">Reference proteome</keyword>
<dbReference type="InterPro" id="IPR024078">
    <property type="entry name" value="LmbE-like_dom_sf"/>
</dbReference>
<dbReference type="AlphaFoldDB" id="A0A839V6S5"/>
<reference evidence="1 2" key="1">
    <citation type="submission" date="2020-08" db="EMBL/GenBank/DDBJ databases">
        <title>Genomic Encyclopedia of Type Strains, Phase III (KMG-III): the genomes of soil and plant-associated and newly described type strains.</title>
        <authorList>
            <person name="Whitman W."/>
        </authorList>
    </citation>
    <scope>NUCLEOTIDE SEQUENCE [LARGE SCALE GENOMIC DNA]</scope>
    <source>
        <strain evidence="1 2">CECT 8088</strain>
    </source>
</reference>